<organism evidence="5 6">
    <name type="scientific">Macrolepiota fuliginosa MF-IS2</name>
    <dbReference type="NCBI Taxonomy" id="1400762"/>
    <lineage>
        <taxon>Eukaryota</taxon>
        <taxon>Fungi</taxon>
        <taxon>Dikarya</taxon>
        <taxon>Basidiomycota</taxon>
        <taxon>Agaricomycotina</taxon>
        <taxon>Agaricomycetes</taxon>
        <taxon>Agaricomycetidae</taxon>
        <taxon>Agaricales</taxon>
        <taxon>Agaricineae</taxon>
        <taxon>Agaricaceae</taxon>
        <taxon>Macrolepiota</taxon>
    </lineage>
</organism>
<reference evidence="5" key="1">
    <citation type="submission" date="2020-11" db="EMBL/GenBank/DDBJ databases">
        <authorList>
            <consortium name="DOE Joint Genome Institute"/>
            <person name="Ahrendt S."/>
            <person name="Riley R."/>
            <person name="Andreopoulos W."/>
            <person name="Labutti K."/>
            <person name="Pangilinan J."/>
            <person name="Ruiz-Duenas F.J."/>
            <person name="Barrasa J.M."/>
            <person name="Sanchez-Garcia M."/>
            <person name="Camarero S."/>
            <person name="Miyauchi S."/>
            <person name="Serrano A."/>
            <person name="Linde D."/>
            <person name="Babiker R."/>
            <person name="Drula E."/>
            <person name="Ayuso-Fernandez I."/>
            <person name="Pacheco R."/>
            <person name="Padilla G."/>
            <person name="Ferreira P."/>
            <person name="Barriuso J."/>
            <person name="Kellner H."/>
            <person name="Castanera R."/>
            <person name="Alfaro M."/>
            <person name="Ramirez L."/>
            <person name="Pisabarro A.G."/>
            <person name="Kuo A."/>
            <person name="Tritt A."/>
            <person name="Lipzen A."/>
            <person name="He G."/>
            <person name="Yan M."/>
            <person name="Ng V."/>
            <person name="Cullen D."/>
            <person name="Martin F."/>
            <person name="Rosso M.-N."/>
            <person name="Henrissat B."/>
            <person name="Hibbett D."/>
            <person name="Martinez A.T."/>
            <person name="Grigoriev I.V."/>
        </authorList>
    </citation>
    <scope>NUCLEOTIDE SEQUENCE</scope>
    <source>
        <strain evidence="5">MF-IS2</strain>
    </source>
</reference>
<dbReference type="GO" id="GO:0043386">
    <property type="term" value="P:mycotoxin biosynthetic process"/>
    <property type="evidence" value="ECO:0007669"/>
    <property type="project" value="InterPro"/>
</dbReference>
<dbReference type="Pfam" id="PF11807">
    <property type="entry name" value="UstYa"/>
    <property type="match status" value="1"/>
</dbReference>
<comment type="caution">
    <text evidence="5">The sequence shown here is derived from an EMBL/GenBank/DDBJ whole genome shotgun (WGS) entry which is preliminary data.</text>
</comment>
<evidence type="ECO:0000256" key="1">
    <source>
        <dbReference type="ARBA" id="ARBA00004685"/>
    </source>
</evidence>
<feature type="signal peptide" evidence="4">
    <location>
        <begin position="1"/>
        <end position="27"/>
    </location>
</feature>
<dbReference type="AlphaFoldDB" id="A0A9P6C1P0"/>
<dbReference type="PANTHER" id="PTHR33365:SF11">
    <property type="entry name" value="TAT PATHWAY SIGNAL SEQUENCE"/>
    <property type="match status" value="1"/>
</dbReference>
<dbReference type="PANTHER" id="PTHR33365">
    <property type="entry name" value="YALI0B05434P"/>
    <property type="match status" value="1"/>
</dbReference>
<accession>A0A9P6C1P0</accession>
<dbReference type="OrthoDB" id="3687641at2759"/>
<evidence type="ECO:0000256" key="4">
    <source>
        <dbReference type="SAM" id="SignalP"/>
    </source>
</evidence>
<keyword evidence="6" id="KW-1185">Reference proteome</keyword>
<comment type="pathway">
    <text evidence="1">Mycotoxin biosynthesis.</text>
</comment>
<evidence type="ECO:0000256" key="3">
    <source>
        <dbReference type="ARBA" id="ARBA00035112"/>
    </source>
</evidence>
<sequence>MKTQVLICVLNALAALVLLNVVSSTLSRSRSRAYTYVGDDYPIELPLEEKLLLVSMTLEETVHYELNISDPVAEREWDSLMLYPRGFGRVHLGPERRVFNIVFWHQMHCLRSMERAIQNRSHPFSTPGHVRHCLNYLRQTFLCGADHTLEDGDFTIQNFEMERIADTRMCKDWEAVESTMNRKILEFFDFRHGKHPS</sequence>
<comment type="similarity">
    <text evidence="3">Belongs to the ustYa family.</text>
</comment>
<dbReference type="GO" id="GO:0016491">
    <property type="term" value="F:oxidoreductase activity"/>
    <property type="evidence" value="ECO:0007669"/>
    <property type="project" value="UniProtKB-KW"/>
</dbReference>
<evidence type="ECO:0000256" key="2">
    <source>
        <dbReference type="ARBA" id="ARBA00023002"/>
    </source>
</evidence>
<dbReference type="EMBL" id="MU151284">
    <property type="protein sequence ID" value="KAF9445734.1"/>
    <property type="molecule type" value="Genomic_DNA"/>
</dbReference>
<protein>
    <submittedName>
        <fullName evidence="5">Uncharacterized protein</fullName>
    </submittedName>
</protein>
<keyword evidence="4" id="KW-0732">Signal</keyword>
<proteinExistence type="inferred from homology"/>
<name>A0A9P6C1P0_9AGAR</name>
<keyword evidence="2" id="KW-0560">Oxidoreductase</keyword>
<feature type="chain" id="PRO_5040298401" evidence="4">
    <location>
        <begin position="28"/>
        <end position="197"/>
    </location>
</feature>
<dbReference type="InterPro" id="IPR021765">
    <property type="entry name" value="UstYa-like"/>
</dbReference>
<dbReference type="Proteomes" id="UP000807342">
    <property type="component" value="Unassembled WGS sequence"/>
</dbReference>
<gene>
    <name evidence="5" type="ORF">P691DRAFT_805263</name>
</gene>
<evidence type="ECO:0000313" key="6">
    <source>
        <dbReference type="Proteomes" id="UP000807342"/>
    </source>
</evidence>
<evidence type="ECO:0000313" key="5">
    <source>
        <dbReference type="EMBL" id="KAF9445734.1"/>
    </source>
</evidence>